<dbReference type="NCBIfam" id="NF003717">
    <property type="entry name" value="PRK05327.1"/>
    <property type="match status" value="1"/>
</dbReference>
<keyword evidence="3" id="KW-0694">RNA-binding</keyword>
<keyword evidence="2" id="KW-0699">rRNA-binding</keyword>
<dbReference type="HAMAP" id="MF_01306_B">
    <property type="entry name" value="Ribosomal_uS4_B"/>
    <property type="match status" value="1"/>
</dbReference>
<accession>A0A0F9PZN9</accession>
<evidence type="ECO:0000256" key="5">
    <source>
        <dbReference type="ARBA" id="ARBA00023274"/>
    </source>
</evidence>
<dbReference type="InterPro" id="IPR022801">
    <property type="entry name" value="Ribosomal_uS4"/>
</dbReference>
<proteinExistence type="inferred from homology"/>
<dbReference type="Gene3D" id="3.10.290.10">
    <property type="entry name" value="RNA-binding S4 domain"/>
    <property type="match status" value="1"/>
</dbReference>
<evidence type="ECO:0000256" key="4">
    <source>
        <dbReference type="ARBA" id="ARBA00022980"/>
    </source>
</evidence>
<dbReference type="GO" id="GO:0019843">
    <property type="term" value="F:rRNA binding"/>
    <property type="evidence" value="ECO:0007669"/>
    <property type="project" value="UniProtKB-KW"/>
</dbReference>
<dbReference type="PROSITE" id="PS50889">
    <property type="entry name" value="S4"/>
    <property type="match status" value="1"/>
</dbReference>
<dbReference type="AlphaFoldDB" id="A0A0F9PZN9"/>
<dbReference type="SUPFAM" id="SSF55174">
    <property type="entry name" value="Alpha-L RNA-binding motif"/>
    <property type="match status" value="1"/>
</dbReference>
<feature type="domain" description="RNA-binding S4" evidence="7">
    <location>
        <begin position="98"/>
        <end position="156"/>
    </location>
</feature>
<feature type="region of interest" description="Disordered" evidence="6">
    <location>
        <begin position="37"/>
        <end position="59"/>
    </location>
</feature>
<feature type="domain" description="Small ribosomal subunit protein uS4 N-terminal" evidence="8">
    <location>
        <begin position="3"/>
        <end position="97"/>
    </location>
</feature>
<evidence type="ECO:0000256" key="6">
    <source>
        <dbReference type="SAM" id="MobiDB-lite"/>
    </source>
</evidence>
<evidence type="ECO:0000259" key="7">
    <source>
        <dbReference type="SMART" id="SM00363"/>
    </source>
</evidence>
<dbReference type="InterPro" id="IPR036986">
    <property type="entry name" value="S4_RNA-bd_sf"/>
</dbReference>
<dbReference type="GO" id="GO:0003735">
    <property type="term" value="F:structural constituent of ribosome"/>
    <property type="evidence" value="ECO:0007669"/>
    <property type="project" value="InterPro"/>
</dbReference>
<dbReference type="InterPro" id="IPR002942">
    <property type="entry name" value="S4_RNA-bd"/>
</dbReference>
<evidence type="ECO:0000259" key="8">
    <source>
        <dbReference type="SMART" id="SM01390"/>
    </source>
</evidence>
<dbReference type="PANTHER" id="PTHR11831:SF4">
    <property type="entry name" value="SMALL RIBOSOMAL SUBUNIT PROTEIN US4M"/>
    <property type="match status" value="1"/>
</dbReference>
<keyword evidence="4" id="KW-0689">Ribosomal protein</keyword>
<dbReference type="SMART" id="SM01390">
    <property type="entry name" value="Ribosomal_S4"/>
    <property type="match status" value="1"/>
</dbReference>
<dbReference type="EMBL" id="LAZR01005592">
    <property type="protein sequence ID" value="KKM98667.1"/>
    <property type="molecule type" value="Genomic_DNA"/>
</dbReference>
<gene>
    <name evidence="9" type="ORF">LCGC14_1155690</name>
</gene>
<organism evidence="9">
    <name type="scientific">marine sediment metagenome</name>
    <dbReference type="NCBI Taxonomy" id="412755"/>
    <lineage>
        <taxon>unclassified sequences</taxon>
        <taxon>metagenomes</taxon>
        <taxon>ecological metagenomes</taxon>
    </lineage>
</organism>
<dbReference type="SMART" id="SM00363">
    <property type="entry name" value="S4"/>
    <property type="match status" value="1"/>
</dbReference>
<protein>
    <submittedName>
        <fullName evidence="9">Uncharacterized protein</fullName>
    </submittedName>
</protein>
<dbReference type="GO" id="GO:0015935">
    <property type="term" value="C:small ribosomal subunit"/>
    <property type="evidence" value="ECO:0007669"/>
    <property type="project" value="InterPro"/>
</dbReference>
<reference evidence="9" key="1">
    <citation type="journal article" date="2015" name="Nature">
        <title>Complex archaea that bridge the gap between prokaryotes and eukaryotes.</title>
        <authorList>
            <person name="Spang A."/>
            <person name="Saw J.H."/>
            <person name="Jorgensen S.L."/>
            <person name="Zaremba-Niedzwiedzka K."/>
            <person name="Martijn J."/>
            <person name="Lind A.E."/>
            <person name="van Eijk R."/>
            <person name="Schleper C."/>
            <person name="Guy L."/>
            <person name="Ettema T.J."/>
        </authorList>
    </citation>
    <scope>NUCLEOTIDE SEQUENCE</scope>
</reference>
<dbReference type="Pfam" id="PF01479">
    <property type="entry name" value="S4"/>
    <property type="match status" value="1"/>
</dbReference>
<evidence type="ECO:0000256" key="3">
    <source>
        <dbReference type="ARBA" id="ARBA00022884"/>
    </source>
</evidence>
<dbReference type="FunFam" id="1.10.1050.10:FF:000001">
    <property type="entry name" value="30S ribosomal protein S4"/>
    <property type="match status" value="1"/>
</dbReference>
<sequence>MARYTGPVCRLCRRLGDKLYLKGEKCYSPKCPFERRPFAPGQRSTRRRKVSDRGLQLREKQRARATYGVLERQFHRYYAEAVRRHGVSGDNLLRILEMRLDNLAYRLGFADSRAQSRQLVLHGHVTVNGRKASTPSHVLKVGDVIGWTSRGQRSQYFQIVKEQMASKSVQSWLSLDVEEMTGRVLAQPEVEEIGAKFSPATIVEYYSR</sequence>
<evidence type="ECO:0000256" key="2">
    <source>
        <dbReference type="ARBA" id="ARBA00022730"/>
    </source>
</evidence>
<comment type="similarity">
    <text evidence="1">Belongs to the universal ribosomal protein uS4 family.</text>
</comment>
<name>A0A0F9PZN9_9ZZZZ</name>
<dbReference type="FunFam" id="3.10.290.10:FF:000001">
    <property type="entry name" value="30S ribosomal protein S4"/>
    <property type="match status" value="1"/>
</dbReference>
<evidence type="ECO:0000313" key="9">
    <source>
        <dbReference type="EMBL" id="KKM98667.1"/>
    </source>
</evidence>
<comment type="caution">
    <text evidence="9">The sequence shown here is derived from an EMBL/GenBank/DDBJ whole genome shotgun (WGS) entry which is preliminary data.</text>
</comment>
<dbReference type="GO" id="GO:0006412">
    <property type="term" value="P:translation"/>
    <property type="evidence" value="ECO:0007669"/>
    <property type="project" value="InterPro"/>
</dbReference>
<dbReference type="PANTHER" id="PTHR11831">
    <property type="entry name" value="30S 40S RIBOSOMAL PROTEIN"/>
    <property type="match status" value="1"/>
</dbReference>
<dbReference type="InterPro" id="IPR005709">
    <property type="entry name" value="Ribosomal_uS4_bac-type"/>
</dbReference>
<evidence type="ECO:0000256" key="1">
    <source>
        <dbReference type="ARBA" id="ARBA00007465"/>
    </source>
</evidence>
<dbReference type="GO" id="GO:0042274">
    <property type="term" value="P:ribosomal small subunit biogenesis"/>
    <property type="evidence" value="ECO:0007669"/>
    <property type="project" value="TreeGrafter"/>
</dbReference>
<dbReference type="Pfam" id="PF00163">
    <property type="entry name" value="Ribosomal_S4"/>
    <property type="match status" value="1"/>
</dbReference>
<keyword evidence="5" id="KW-0687">Ribonucleoprotein</keyword>
<dbReference type="NCBIfam" id="TIGR01017">
    <property type="entry name" value="rpsD_bact"/>
    <property type="match status" value="1"/>
</dbReference>
<dbReference type="Gene3D" id="1.10.1050.10">
    <property type="entry name" value="Ribosomal Protein S4 Delta 41, Chain A, domain 1"/>
    <property type="match status" value="1"/>
</dbReference>
<dbReference type="CDD" id="cd00165">
    <property type="entry name" value="S4"/>
    <property type="match status" value="1"/>
</dbReference>
<dbReference type="InterPro" id="IPR001912">
    <property type="entry name" value="Ribosomal_uS4_N"/>
</dbReference>